<dbReference type="InterPro" id="IPR000683">
    <property type="entry name" value="Gfo/Idh/MocA-like_OxRdtase_N"/>
</dbReference>
<dbReference type="SMART" id="SM00881">
    <property type="entry name" value="CoA_binding"/>
    <property type="match status" value="1"/>
</dbReference>
<dbReference type="InterPro" id="IPR051450">
    <property type="entry name" value="Gfo/Idh/MocA_Oxidoreductases"/>
</dbReference>
<dbReference type="EMBL" id="CP130612">
    <property type="protein sequence ID" value="WKW12145.1"/>
    <property type="molecule type" value="Genomic_DNA"/>
</dbReference>
<accession>A0AA49JU66</accession>
<keyword evidence="4" id="KW-1185">Reference proteome</keyword>
<dbReference type="KEGG" id="pspc:Strain318_001425"/>
<organism evidence="3 4">
    <name type="scientific">Pseudogemmatithrix spongiicola</name>
    <dbReference type="NCBI Taxonomy" id="3062599"/>
    <lineage>
        <taxon>Bacteria</taxon>
        <taxon>Pseudomonadati</taxon>
        <taxon>Gemmatimonadota</taxon>
        <taxon>Gemmatimonadia</taxon>
        <taxon>Gemmatimonadales</taxon>
        <taxon>Gemmatimonadaceae</taxon>
        <taxon>Pseudogemmatithrix</taxon>
    </lineage>
</organism>
<sequence length="335" mass="35923">MSQPLRVGVIGTGSLGYHHARILRDLPGIVFKGFYEANADRAGTVARELGIRAYPTLEALLADVDAVSIVVPTPFHHAVAKQALEAGKHLLIEKPITVTLEEADELLAIADRVGKLIQIGHIERFNRAIRAALPHVDTPLFIDSDRLAPFNPRGSDVAVVLDLMIHDIDLVLTLIGAPVKDVSAAGLPVLTPSIDIANARITFATGAVATITASRVSKERTRKLRIFQKNGYLSLDLASGTGEMYRLRKDVDLATLAKQAQPIDAFVERVVIDAPEGEPLRLELESFVAAIKGEQPVAVTGRAGRDALAVALRIIGDIEQALPALRGQLPVGRSA</sequence>
<dbReference type="SUPFAM" id="SSF55347">
    <property type="entry name" value="Glyceraldehyde-3-phosphate dehydrogenase-like, C-terminal domain"/>
    <property type="match status" value="1"/>
</dbReference>
<evidence type="ECO:0000313" key="3">
    <source>
        <dbReference type="EMBL" id="WKW15054.1"/>
    </source>
</evidence>
<dbReference type="InterPro" id="IPR036291">
    <property type="entry name" value="NAD(P)-bd_dom_sf"/>
</dbReference>
<evidence type="ECO:0000259" key="1">
    <source>
        <dbReference type="SMART" id="SM00881"/>
    </source>
</evidence>
<dbReference type="GO" id="GO:0000166">
    <property type="term" value="F:nucleotide binding"/>
    <property type="evidence" value="ECO:0007669"/>
    <property type="project" value="InterPro"/>
</dbReference>
<dbReference type="InterPro" id="IPR003781">
    <property type="entry name" value="CoA-bd"/>
</dbReference>
<dbReference type="SUPFAM" id="SSF51735">
    <property type="entry name" value="NAD(P)-binding Rossmann-fold domains"/>
    <property type="match status" value="1"/>
</dbReference>
<protein>
    <submittedName>
        <fullName evidence="3">Gfo/Idh/MocA family oxidoreductase</fullName>
    </submittedName>
</protein>
<dbReference type="Gene3D" id="3.30.360.10">
    <property type="entry name" value="Dihydrodipicolinate Reductase, domain 2"/>
    <property type="match status" value="1"/>
</dbReference>
<accession>A0AA49JZR8</accession>
<dbReference type="Proteomes" id="UP001229955">
    <property type="component" value="Chromosome"/>
</dbReference>
<dbReference type="Pfam" id="PF01408">
    <property type="entry name" value="GFO_IDH_MocA"/>
    <property type="match status" value="1"/>
</dbReference>
<evidence type="ECO:0000313" key="2">
    <source>
        <dbReference type="EMBL" id="WKW12145.1"/>
    </source>
</evidence>
<dbReference type="PANTHER" id="PTHR43377:SF1">
    <property type="entry name" value="BILIVERDIN REDUCTASE A"/>
    <property type="match status" value="1"/>
</dbReference>
<dbReference type="InterPro" id="IPR055170">
    <property type="entry name" value="GFO_IDH_MocA-like_dom"/>
</dbReference>
<evidence type="ECO:0000313" key="4">
    <source>
        <dbReference type="Proteomes" id="UP001229955"/>
    </source>
</evidence>
<gene>
    <name evidence="2" type="ORF">Strain138_001425</name>
    <name evidence="3" type="ORF">Strain318_001425</name>
</gene>
<dbReference type="AlphaFoldDB" id="A0AA49JZR8"/>
<dbReference type="Gene3D" id="3.40.50.720">
    <property type="entry name" value="NAD(P)-binding Rossmann-like Domain"/>
    <property type="match status" value="1"/>
</dbReference>
<proteinExistence type="predicted"/>
<feature type="domain" description="CoA-binding" evidence="1">
    <location>
        <begin position="1"/>
        <end position="102"/>
    </location>
</feature>
<dbReference type="Pfam" id="PF22725">
    <property type="entry name" value="GFO_IDH_MocA_C3"/>
    <property type="match status" value="1"/>
</dbReference>
<reference evidence="3" key="1">
    <citation type="submission" date="2023-07" db="EMBL/GenBank/DDBJ databases">
        <authorList>
            <person name="Haufschild T."/>
            <person name="Kallscheuer N."/>
            <person name="Hammer J."/>
            <person name="Kohn T."/>
            <person name="Kabuu M."/>
            <person name="Jogler M."/>
            <person name="Wohfarth N."/>
            <person name="Heuer A."/>
            <person name="Rohde M."/>
            <person name="van Teeseling M.C.F."/>
            <person name="Jogler C."/>
        </authorList>
    </citation>
    <scope>NUCLEOTIDE SEQUENCE</scope>
    <source>
        <strain evidence="2">Strain 138</strain>
        <strain evidence="3">Strain 318</strain>
    </source>
</reference>
<dbReference type="EMBL" id="CP130613">
    <property type="protein sequence ID" value="WKW15054.1"/>
    <property type="molecule type" value="Genomic_DNA"/>
</dbReference>
<dbReference type="PANTHER" id="PTHR43377">
    <property type="entry name" value="BILIVERDIN REDUCTASE A"/>
    <property type="match status" value="1"/>
</dbReference>
<dbReference type="RefSeq" id="WP_367887818.1">
    <property type="nucleotide sequence ID" value="NZ_CP130612.1"/>
</dbReference>
<name>A0AA49JZR8_9BACT</name>